<gene>
    <name evidence="8" type="ORF">ACFOD4_12440</name>
</gene>
<accession>A0ABV7FZM2</accession>
<comment type="caution">
    <text evidence="8">The sequence shown here is derived from an EMBL/GenBank/DDBJ whole genome shotgun (WGS) entry which is preliminary data.</text>
</comment>
<evidence type="ECO:0000256" key="4">
    <source>
        <dbReference type="ARBA" id="ARBA00022989"/>
    </source>
</evidence>
<organism evidence="8 9">
    <name type="scientific">Teichococcus globiformis</name>
    <dbReference type="NCBI Taxonomy" id="2307229"/>
    <lineage>
        <taxon>Bacteria</taxon>
        <taxon>Pseudomonadati</taxon>
        <taxon>Pseudomonadota</taxon>
        <taxon>Alphaproteobacteria</taxon>
        <taxon>Acetobacterales</taxon>
        <taxon>Roseomonadaceae</taxon>
        <taxon>Roseomonas</taxon>
    </lineage>
</organism>
<evidence type="ECO:0000256" key="6">
    <source>
        <dbReference type="RuleBase" id="RU363032"/>
    </source>
</evidence>
<dbReference type="Gene3D" id="1.10.3720.10">
    <property type="entry name" value="MetI-like"/>
    <property type="match status" value="1"/>
</dbReference>
<feature type="transmembrane region" description="Helical" evidence="6">
    <location>
        <begin position="204"/>
        <end position="227"/>
    </location>
</feature>
<dbReference type="InterPro" id="IPR035906">
    <property type="entry name" value="MetI-like_sf"/>
</dbReference>
<evidence type="ECO:0000313" key="9">
    <source>
        <dbReference type="Proteomes" id="UP001595593"/>
    </source>
</evidence>
<evidence type="ECO:0000256" key="1">
    <source>
        <dbReference type="ARBA" id="ARBA00004651"/>
    </source>
</evidence>
<evidence type="ECO:0000256" key="5">
    <source>
        <dbReference type="ARBA" id="ARBA00023136"/>
    </source>
</evidence>
<feature type="domain" description="ABC transmembrane type-1" evidence="7">
    <location>
        <begin position="42"/>
        <end position="227"/>
    </location>
</feature>
<dbReference type="EMBL" id="JBHRTN010000010">
    <property type="protein sequence ID" value="MFC3125869.1"/>
    <property type="molecule type" value="Genomic_DNA"/>
</dbReference>
<comment type="subcellular location">
    <subcellularLocation>
        <location evidence="1 6">Cell membrane</location>
        <topology evidence="1 6">Multi-pass membrane protein</topology>
    </subcellularLocation>
</comment>
<evidence type="ECO:0000259" key="7">
    <source>
        <dbReference type="PROSITE" id="PS50928"/>
    </source>
</evidence>
<reference evidence="9" key="1">
    <citation type="journal article" date="2019" name="Int. J. Syst. Evol. Microbiol.">
        <title>The Global Catalogue of Microorganisms (GCM) 10K type strain sequencing project: providing services to taxonomists for standard genome sequencing and annotation.</title>
        <authorList>
            <consortium name="The Broad Institute Genomics Platform"/>
            <consortium name="The Broad Institute Genome Sequencing Center for Infectious Disease"/>
            <person name="Wu L."/>
            <person name="Ma J."/>
        </authorList>
    </citation>
    <scope>NUCLEOTIDE SEQUENCE [LARGE SCALE GENOMIC DNA]</scope>
    <source>
        <strain evidence="9">KCTC 52094</strain>
    </source>
</reference>
<protein>
    <submittedName>
        <fullName evidence="8">ABC transporter permease</fullName>
    </submittedName>
</protein>
<comment type="similarity">
    <text evidence="6">Belongs to the binding-protein-dependent transport system permease family.</text>
</comment>
<keyword evidence="4 6" id="KW-1133">Transmembrane helix</keyword>
<dbReference type="RefSeq" id="WP_379596838.1">
    <property type="nucleotide sequence ID" value="NZ_JBHRTN010000010.1"/>
</dbReference>
<dbReference type="Proteomes" id="UP001595593">
    <property type="component" value="Unassembled WGS sequence"/>
</dbReference>
<evidence type="ECO:0000313" key="8">
    <source>
        <dbReference type="EMBL" id="MFC3125869.1"/>
    </source>
</evidence>
<dbReference type="PANTHER" id="PTHR30177">
    <property type="entry name" value="GLYCINE BETAINE/L-PROLINE TRANSPORT SYSTEM PERMEASE PROTEIN PROW"/>
    <property type="match status" value="1"/>
</dbReference>
<dbReference type="Pfam" id="PF00528">
    <property type="entry name" value="BPD_transp_1"/>
    <property type="match status" value="1"/>
</dbReference>
<evidence type="ECO:0000256" key="3">
    <source>
        <dbReference type="ARBA" id="ARBA00022692"/>
    </source>
</evidence>
<dbReference type="CDD" id="cd06261">
    <property type="entry name" value="TM_PBP2"/>
    <property type="match status" value="1"/>
</dbReference>
<dbReference type="InterPro" id="IPR051204">
    <property type="entry name" value="ABC_transp_perm/SBD"/>
</dbReference>
<feature type="transmembrane region" description="Helical" evidence="6">
    <location>
        <begin position="46"/>
        <end position="67"/>
    </location>
</feature>
<keyword evidence="3 6" id="KW-0812">Transmembrane</keyword>
<dbReference type="PROSITE" id="PS50928">
    <property type="entry name" value="ABC_TM1"/>
    <property type="match status" value="1"/>
</dbReference>
<dbReference type="InterPro" id="IPR000515">
    <property type="entry name" value="MetI-like"/>
</dbReference>
<sequence>MLSGAGLAAMLWLLPRSGPLWLTVMPEVSRPVWTSQEWFSLLLQHVMLAVGAASIAAGIGFTIGVIATGRLGKPLRPLLDSLFSLAQAIPPVAVIALALPSLGFGVPPTLLALVLYSTLPVMRSVTAGLEAVPSHIIDAATGAGMSNRQVFIKVQLPLAMPVIQSGLRVSVTLAIATTAVGAVAGVNCLGTPIVTGLANGNPAWVLQGALVTAWLALLVDQCLAILLNRPGQAG</sequence>
<feature type="transmembrane region" description="Helical" evidence="6">
    <location>
        <begin position="88"/>
        <end position="116"/>
    </location>
</feature>
<proteinExistence type="inferred from homology"/>
<keyword evidence="2 6" id="KW-0813">Transport</keyword>
<evidence type="ECO:0000256" key="2">
    <source>
        <dbReference type="ARBA" id="ARBA00022448"/>
    </source>
</evidence>
<name>A0ABV7FZM2_9PROT</name>
<dbReference type="SUPFAM" id="SSF161098">
    <property type="entry name" value="MetI-like"/>
    <property type="match status" value="1"/>
</dbReference>
<keyword evidence="5 6" id="KW-0472">Membrane</keyword>
<keyword evidence="9" id="KW-1185">Reference proteome</keyword>